<protein>
    <recommendedName>
        <fullName evidence="3">DUF452 family protein</fullName>
    </recommendedName>
</protein>
<evidence type="ECO:0000313" key="2">
    <source>
        <dbReference type="Proteomes" id="UP000244890"/>
    </source>
</evidence>
<dbReference type="InterPro" id="IPR007398">
    <property type="entry name" value="BioG"/>
</dbReference>
<dbReference type="RefSeq" id="WP_108911253.1">
    <property type="nucleotide sequence ID" value="NZ_CP021886.1"/>
</dbReference>
<gene>
    <name evidence="1" type="ORF">CDV25_06435</name>
</gene>
<name>A0A2U8FF54_9HELI</name>
<dbReference type="EMBL" id="CP021886">
    <property type="protein sequence ID" value="AWI34437.1"/>
    <property type="molecule type" value="Genomic_DNA"/>
</dbReference>
<dbReference type="OrthoDB" id="37047at2"/>
<sequence length="213" mass="24986">MNIYQNIKNNNKIYLIFGGFGSQPHHFTPFFPDNLIIIYHYQHLNFTPLENLLTSLTSEQTEVEIYAFSMGVWVANLFLQNYNPLIFTKKTAINGTEFGIDNTYGIPLKAFKLTQKIFNLEHFKTNLLGQHSYKAQHLSFLDEESLKKELGFFISNHKAFQQGSTWDKVIISKADLIFSTSAQKSFWIDFKGYQKQILWLDSPHFVFFDWKFL</sequence>
<evidence type="ECO:0000313" key="1">
    <source>
        <dbReference type="EMBL" id="AWI34437.1"/>
    </source>
</evidence>
<dbReference type="KEGG" id="had:CDV25_06435"/>
<evidence type="ECO:0008006" key="3">
    <source>
        <dbReference type="Google" id="ProtNLM"/>
    </source>
</evidence>
<reference evidence="1 2" key="1">
    <citation type="submission" date="2017-06" db="EMBL/GenBank/DDBJ databases">
        <title>Complete genome of Helicobacter apodemus.</title>
        <authorList>
            <person name="Cho S."/>
        </authorList>
    </citation>
    <scope>NUCLEOTIDE SEQUENCE [LARGE SCALE GENOMIC DNA]</scope>
    <source>
        <strain evidence="2">SNUVETPUB-15-01</strain>
    </source>
</reference>
<dbReference type="Pfam" id="PF04301">
    <property type="entry name" value="BioG"/>
    <property type="match status" value="1"/>
</dbReference>
<organism evidence="1 2">
    <name type="scientific">Helicobacter apodemus</name>
    <dbReference type="NCBI Taxonomy" id="135569"/>
    <lineage>
        <taxon>Bacteria</taxon>
        <taxon>Pseudomonadati</taxon>
        <taxon>Campylobacterota</taxon>
        <taxon>Epsilonproteobacteria</taxon>
        <taxon>Campylobacterales</taxon>
        <taxon>Helicobacteraceae</taxon>
        <taxon>Helicobacter</taxon>
    </lineage>
</organism>
<proteinExistence type="predicted"/>
<dbReference type="AlphaFoldDB" id="A0A2U8FF54"/>
<accession>A0A2U8FF54</accession>
<dbReference type="Proteomes" id="UP000244890">
    <property type="component" value="Chromosome"/>
</dbReference>